<dbReference type="InterPro" id="IPR010398">
    <property type="entry name" value="DUF997"/>
</dbReference>
<evidence type="ECO:0000313" key="3">
    <source>
        <dbReference type="Proteomes" id="UP000283442"/>
    </source>
</evidence>
<proteinExistence type="predicted"/>
<keyword evidence="1" id="KW-0812">Transmembrane</keyword>
<protein>
    <submittedName>
        <fullName evidence="2">DUF997 family protein</fullName>
    </submittedName>
</protein>
<accession>A0A414NX41</accession>
<keyword evidence="1" id="KW-1133">Transmembrane helix</keyword>
<feature type="transmembrane region" description="Helical" evidence="1">
    <location>
        <begin position="30"/>
        <end position="51"/>
    </location>
</feature>
<feature type="transmembrane region" description="Helical" evidence="1">
    <location>
        <begin position="63"/>
        <end position="83"/>
    </location>
</feature>
<dbReference type="EMBL" id="QRHE01000005">
    <property type="protein sequence ID" value="RHF51825.1"/>
    <property type="molecule type" value="Genomic_DNA"/>
</dbReference>
<dbReference type="AlphaFoldDB" id="A0A414NX41"/>
<name>A0A414NX41_9FIRM</name>
<dbReference type="OrthoDB" id="3197205at2"/>
<dbReference type="Pfam" id="PF06196">
    <property type="entry name" value="DUF997"/>
    <property type="match status" value="1"/>
</dbReference>
<comment type="caution">
    <text evidence="2">The sequence shown here is derived from an EMBL/GenBank/DDBJ whole genome shotgun (WGS) entry which is preliminary data.</text>
</comment>
<gene>
    <name evidence="2" type="ORF">DW674_06285</name>
</gene>
<organism evidence="2 3">
    <name type="scientific">Mitsuokella multacida</name>
    <dbReference type="NCBI Taxonomy" id="52226"/>
    <lineage>
        <taxon>Bacteria</taxon>
        <taxon>Bacillati</taxon>
        <taxon>Bacillota</taxon>
        <taxon>Negativicutes</taxon>
        <taxon>Selenomonadales</taxon>
        <taxon>Selenomonadaceae</taxon>
        <taxon>Mitsuokella</taxon>
    </lineage>
</organism>
<evidence type="ECO:0000313" key="2">
    <source>
        <dbReference type="EMBL" id="RHF51825.1"/>
    </source>
</evidence>
<reference evidence="2 3" key="1">
    <citation type="submission" date="2018-08" db="EMBL/GenBank/DDBJ databases">
        <title>A genome reference for cultivated species of the human gut microbiota.</title>
        <authorList>
            <person name="Zou Y."/>
            <person name="Xue W."/>
            <person name="Luo G."/>
        </authorList>
    </citation>
    <scope>NUCLEOTIDE SEQUENCE [LARGE SCALE GENOMIC DNA]</scope>
    <source>
        <strain evidence="2 3">AM25-21AC</strain>
    </source>
</reference>
<dbReference type="Proteomes" id="UP000283442">
    <property type="component" value="Unassembled WGS sequence"/>
</dbReference>
<keyword evidence="1" id="KW-0472">Membrane</keyword>
<evidence type="ECO:0000256" key="1">
    <source>
        <dbReference type="SAM" id="Phobius"/>
    </source>
</evidence>
<sequence length="111" mass="12714">MTVRTMGVRLYKEENRMNNYEKYRQVRKEAAATGLLLLILIAAWIAAGFGLADVRVEFFHLPLWVWTATIGFWLFAILGVKLLTATVFVDMSLEEDEENTVDAGEEAYHDK</sequence>